<evidence type="ECO:0000256" key="1">
    <source>
        <dbReference type="SAM" id="SignalP"/>
    </source>
</evidence>
<dbReference type="EMBL" id="MUZR01000066">
    <property type="protein sequence ID" value="OOC09061.1"/>
    <property type="molecule type" value="Genomic_DNA"/>
</dbReference>
<name>A0A1V2ZVM6_9GAMM</name>
<evidence type="ECO:0000313" key="3">
    <source>
        <dbReference type="Proteomes" id="UP000189177"/>
    </source>
</evidence>
<sequence length="325" mass="34931">MSLFHRKPLQTGGSTGIVRSLTAGLAAVTLMAAAASATADEYRPFVLAWTDGGAGVSEVADEARERLQGADFEILGEYDVTDSARVLVATSDDLLEAAASHDRAAYIAPMRVGITEVDGEVQVSYTHPVYFQHAYRVEVPLGGVAASLEEALGAEETFGHEDGMSQRDLNRYRYAFGMERFDAPYELGSRGSRAEALETLSAGLEERAGGVSEVYRVDIPGRDATLVGVAIRAADGAEEDASDRNALETVDVNARRHTAYVPYEVLVNGGDVEALHMRFRMALHFPDLSMLGSNSFIQLRNAPGAVEEALEEVTGFASSGFQWSD</sequence>
<protein>
    <submittedName>
        <fullName evidence="2">Uncharacterized protein</fullName>
    </submittedName>
</protein>
<feature type="chain" id="PRO_5013319348" evidence="1">
    <location>
        <begin position="40"/>
        <end position="325"/>
    </location>
</feature>
<reference evidence="2 3" key="1">
    <citation type="submission" date="2017-02" db="EMBL/GenBank/DDBJ databases">
        <title>Genomic diversity within the haloalkaliphilic genus Thioalkalivibrio.</title>
        <authorList>
            <person name="Ahn A.-C."/>
            <person name="Meier-Kolthoff J."/>
            <person name="Overmars L."/>
            <person name="Richter M."/>
            <person name="Woyke T."/>
            <person name="Sorokin D.Y."/>
            <person name="Muyzer G."/>
        </authorList>
    </citation>
    <scope>NUCLEOTIDE SEQUENCE [LARGE SCALE GENOMIC DNA]</scope>
    <source>
        <strain evidence="2 3">HL17</strain>
    </source>
</reference>
<evidence type="ECO:0000313" key="2">
    <source>
        <dbReference type="EMBL" id="OOC09061.1"/>
    </source>
</evidence>
<keyword evidence="1" id="KW-0732">Signal</keyword>
<organism evidence="2 3">
    <name type="scientific">Thioalkalivibrio halophilus</name>
    <dbReference type="NCBI Taxonomy" id="252474"/>
    <lineage>
        <taxon>Bacteria</taxon>
        <taxon>Pseudomonadati</taxon>
        <taxon>Pseudomonadota</taxon>
        <taxon>Gammaproteobacteria</taxon>
        <taxon>Chromatiales</taxon>
        <taxon>Ectothiorhodospiraceae</taxon>
        <taxon>Thioalkalivibrio</taxon>
    </lineage>
</organism>
<comment type="caution">
    <text evidence="2">The sequence shown here is derived from an EMBL/GenBank/DDBJ whole genome shotgun (WGS) entry which is preliminary data.</text>
</comment>
<proteinExistence type="predicted"/>
<dbReference type="STRING" id="252474.B1A74_13070"/>
<dbReference type="Proteomes" id="UP000189177">
    <property type="component" value="Unassembled WGS sequence"/>
</dbReference>
<dbReference type="OrthoDB" id="9814711at2"/>
<keyword evidence="3" id="KW-1185">Reference proteome</keyword>
<dbReference type="InterPro" id="IPR035923">
    <property type="entry name" value="TT1751-like_sf"/>
</dbReference>
<dbReference type="AlphaFoldDB" id="A0A1V2ZVM6"/>
<accession>A0A1V2ZVM6</accession>
<dbReference type="SUPFAM" id="SSF103247">
    <property type="entry name" value="TT1751-like"/>
    <property type="match status" value="1"/>
</dbReference>
<feature type="signal peptide" evidence="1">
    <location>
        <begin position="1"/>
        <end position="39"/>
    </location>
</feature>
<gene>
    <name evidence="2" type="ORF">B1A74_13070</name>
</gene>
<dbReference type="RefSeq" id="WP_077244883.1">
    <property type="nucleotide sequence ID" value="NZ_MUZR01000066.1"/>
</dbReference>